<dbReference type="HOGENOM" id="CLU_1702821_0_0_5"/>
<gene>
    <name evidence="1" type="ordered locus">RHECIAT_CH0000274</name>
</gene>
<accession>B3PYB8</accession>
<name>B3PYB8_RHIE6</name>
<dbReference type="AlphaFoldDB" id="B3PYB8"/>
<protein>
    <submittedName>
        <fullName evidence="1">Uncharacterized protein</fullName>
    </submittedName>
</protein>
<dbReference type="Proteomes" id="UP000008817">
    <property type="component" value="Chromosome"/>
</dbReference>
<dbReference type="KEGG" id="rec:RHECIAT_CH0000274"/>
<evidence type="ECO:0000313" key="1">
    <source>
        <dbReference type="EMBL" id="ACE89269.1"/>
    </source>
</evidence>
<evidence type="ECO:0000313" key="2">
    <source>
        <dbReference type="Proteomes" id="UP000008817"/>
    </source>
</evidence>
<dbReference type="EMBL" id="CP001074">
    <property type="protein sequence ID" value="ACE89269.1"/>
    <property type="molecule type" value="Genomic_DNA"/>
</dbReference>
<sequence length="154" mass="17776">MPNQRSIGWRDSRPSGRHVRRRFPAVGNHRQDHDTGFSGGAQKQVPEFVHSGLPDYGIGANLHSRDIFLSVVKRPFDHQNLGCVTERPDDLSPAPNKENERRKIHRCVPLHGTFSTRIRILVIMQLACRARRKRHRCRTELPTQFSATAERTRR</sequence>
<reference evidence="1 2" key="1">
    <citation type="submission" date="2008-04" db="EMBL/GenBank/DDBJ databases">
        <title>Genome diversity and DNA divergence of Rhizobium etli.</title>
        <authorList>
            <person name="Gonzalez V."/>
            <person name="Acosta J.L."/>
            <person name="Santamaria R.I."/>
            <person name="Bustos P."/>
            <person name="Hernandez-Gonzalez I.L."/>
            <person name="Fernandez J.L."/>
            <person name="Diaz R."/>
            <person name="Flores M."/>
            <person name="Mora J."/>
            <person name="Palacios R."/>
            <person name="Davila G."/>
        </authorList>
    </citation>
    <scope>NUCLEOTIDE SEQUENCE [LARGE SCALE GENOMIC DNA]</scope>
    <source>
        <strain evidence="1 2">CIAT 652</strain>
    </source>
</reference>
<proteinExistence type="predicted"/>
<organism evidence="1 2">
    <name type="scientific">Rhizobium etli (strain CIAT 652)</name>
    <dbReference type="NCBI Taxonomy" id="491916"/>
    <lineage>
        <taxon>Bacteria</taxon>
        <taxon>Pseudomonadati</taxon>
        <taxon>Pseudomonadota</taxon>
        <taxon>Alphaproteobacteria</taxon>
        <taxon>Hyphomicrobiales</taxon>
        <taxon>Rhizobiaceae</taxon>
        <taxon>Rhizobium/Agrobacterium group</taxon>
        <taxon>Rhizobium</taxon>
    </lineage>
</organism>